<sequence length="291" mass="33528">MSHSMEKNSQVSGDKIEFDREDPALHNQLARIFTEVVSGKISTLLQASQEVKPEDLEKNVFATPDSFTEVTTPENLAAAPKSTYKGKNIVFGRLLDVSFEVPEDCIAAKIDMDSIAEINPDCQSSFAQRLKGWHIERRQRVMKKPRPRIDWSFRHSNSRRALRSVVEVVDYILYEVYPRNPNKDHLMTLEEDVIEEMLGVNPRGESSSVCDEREKAHRHKEFVKEFLRDSGLNFVNTKETRRDNEQEKHENFSYADADNEAGESKTAEEKIETLQENDKEILYIDSDDDES</sequence>
<comment type="caution">
    <text evidence="1">The sequence shown here is derived from an EMBL/GenBank/DDBJ whole genome shotgun (WGS) entry which is preliminary data.</text>
</comment>
<name>A0ACB9QB06_BAUVA</name>
<evidence type="ECO:0000313" key="2">
    <source>
        <dbReference type="Proteomes" id="UP000828941"/>
    </source>
</evidence>
<dbReference type="EMBL" id="CM039426">
    <property type="protein sequence ID" value="KAI4357534.1"/>
    <property type="molecule type" value="Genomic_DNA"/>
</dbReference>
<organism evidence="1 2">
    <name type="scientific">Bauhinia variegata</name>
    <name type="common">Purple orchid tree</name>
    <name type="synonym">Phanera variegata</name>
    <dbReference type="NCBI Taxonomy" id="167791"/>
    <lineage>
        <taxon>Eukaryota</taxon>
        <taxon>Viridiplantae</taxon>
        <taxon>Streptophyta</taxon>
        <taxon>Embryophyta</taxon>
        <taxon>Tracheophyta</taxon>
        <taxon>Spermatophyta</taxon>
        <taxon>Magnoliopsida</taxon>
        <taxon>eudicotyledons</taxon>
        <taxon>Gunneridae</taxon>
        <taxon>Pentapetalae</taxon>
        <taxon>rosids</taxon>
        <taxon>fabids</taxon>
        <taxon>Fabales</taxon>
        <taxon>Fabaceae</taxon>
        <taxon>Cercidoideae</taxon>
        <taxon>Cercideae</taxon>
        <taxon>Bauhiniinae</taxon>
        <taxon>Bauhinia</taxon>
    </lineage>
</organism>
<protein>
    <submittedName>
        <fullName evidence="1">Uncharacterized protein</fullName>
    </submittedName>
</protein>
<reference evidence="1 2" key="1">
    <citation type="journal article" date="2022" name="DNA Res.">
        <title>Chromosomal-level genome assembly of the orchid tree Bauhinia variegata (Leguminosae; Cercidoideae) supports the allotetraploid origin hypothesis of Bauhinia.</title>
        <authorList>
            <person name="Zhong Y."/>
            <person name="Chen Y."/>
            <person name="Zheng D."/>
            <person name="Pang J."/>
            <person name="Liu Y."/>
            <person name="Luo S."/>
            <person name="Meng S."/>
            <person name="Qian L."/>
            <person name="Wei D."/>
            <person name="Dai S."/>
            <person name="Zhou R."/>
        </authorList>
    </citation>
    <scope>NUCLEOTIDE SEQUENCE [LARGE SCALE GENOMIC DNA]</scope>
    <source>
        <strain evidence="1">BV-YZ2020</strain>
    </source>
</reference>
<keyword evidence="2" id="KW-1185">Reference proteome</keyword>
<evidence type="ECO:0000313" key="1">
    <source>
        <dbReference type="EMBL" id="KAI4357534.1"/>
    </source>
</evidence>
<proteinExistence type="predicted"/>
<gene>
    <name evidence="1" type="ORF">L6164_001476</name>
</gene>
<dbReference type="Proteomes" id="UP000828941">
    <property type="component" value="Chromosome 1"/>
</dbReference>
<accession>A0ACB9QB06</accession>